<keyword evidence="1" id="KW-0812">Transmembrane</keyword>
<keyword evidence="1" id="KW-0472">Membrane</keyword>
<proteinExistence type="predicted"/>
<feature type="transmembrane region" description="Helical" evidence="1">
    <location>
        <begin position="196"/>
        <end position="214"/>
    </location>
</feature>
<evidence type="ECO:0000313" key="3">
    <source>
        <dbReference type="Proteomes" id="UP001321542"/>
    </source>
</evidence>
<sequence length="263" mass="28473">MTTATAAPRGGPRLRGPVWTVLRVHRSALLVWAAFILLMVGWTLWLQFSTEAAVRAEKASCGPPGCKDFEAMFAYSQGMDMVGTLIAYSSWSVAAWAGAALTGRELEQGTARLAWTQSVTPVRWLTTKLAVPAVVLIVGTTALSLLYRWAWGRNRDLMGDDWHVTEPFLNRGPAVVAYALCGLAVGALAGLALRRALPALCVAAGFMAWFHAYLTSHTSGTMANEEHSASGYWPLHLMVTGIVLTVAALATAAAFWTLRRRIR</sequence>
<feature type="transmembrane region" description="Helical" evidence="1">
    <location>
        <begin position="171"/>
        <end position="189"/>
    </location>
</feature>
<keyword evidence="1" id="KW-1133">Transmembrane helix</keyword>
<dbReference type="RefSeq" id="WP_286254309.1">
    <property type="nucleotide sequence ID" value="NZ_AP018448.1"/>
</dbReference>
<keyword evidence="3" id="KW-1185">Reference proteome</keyword>
<feature type="transmembrane region" description="Helical" evidence="1">
    <location>
        <begin position="129"/>
        <end position="151"/>
    </location>
</feature>
<evidence type="ECO:0000313" key="2">
    <source>
        <dbReference type="EMBL" id="BBC34405.1"/>
    </source>
</evidence>
<dbReference type="EMBL" id="AP018448">
    <property type="protein sequence ID" value="BBC34405.1"/>
    <property type="molecule type" value="Genomic_DNA"/>
</dbReference>
<protein>
    <recommendedName>
        <fullName evidence="4">ABC transporter permease</fullName>
    </recommendedName>
</protein>
<gene>
    <name evidence="2" type="ORF">SGFS_056990</name>
</gene>
<dbReference type="Proteomes" id="UP001321542">
    <property type="component" value="Chromosome"/>
</dbReference>
<reference evidence="2 3" key="1">
    <citation type="journal article" date="2010" name="ChemBioChem">
        <title>Cloning and characterization of the biosynthetic gene cluster of 16-membered macrolide antibiotic FD-891: involvement of a dual functional cytochrome P450 monooxygenase catalyzing epoxidation and hydroxylation.</title>
        <authorList>
            <person name="Kudo F."/>
            <person name="Motegi A."/>
            <person name="Mizoue K."/>
            <person name="Eguchi T."/>
        </authorList>
    </citation>
    <scope>NUCLEOTIDE SEQUENCE [LARGE SCALE GENOMIC DNA]</scope>
    <source>
        <strain evidence="2 3">A-8890</strain>
    </source>
</reference>
<accession>A0ABN5VLR4</accession>
<evidence type="ECO:0000256" key="1">
    <source>
        <dbReference type="SAM" id="Phobius"/>
    </source>
</evidence>
<feature type="transmembrane region" description="Helical" evidence="1">
    <location>
        <begin position="29"/>
        <end position="48"/>
    </location>
</feature>
<reference evidence="2 3" key="2">
    <citation type="journal article" date="2023" name="ChemBioChem">
        <title>Acyltransferase Domain Exchange between Two Independent Type I Polyketide Synthases in the Same Producer Strain of Macrolide Antibiotics.</title>
        <authorList>
            <person name="Kudo F."/>
            <person name="Kishikawa K."/>
            <person name="Tsuboi K."/>
            <person name="Kido T."/>
            <person name="Usui T."/>
            <person name="Hashimoto J."/>
            <person name="Shin-Ya K."/>
            <person name="Miyanaga A."/>
            <person name="Eguchi T."/>
        </authorList>
    </citation>
    <scope>NUCLEOTIDE SEQUENCE [LARGE SCALE GENOMIC DNA]</scope>
    <source>
        <strain evidence="2 3">A-8890</strain>
    </source>
</reference>
<name>A0ABN5VLR4_9ACTN</name>
<evidence type="ECO:0008006" key="4">
    <source>
        <dbReference type="Google" id="ProtNLM"/>
    </source>
</evidence>
<organism evidence="2 3">
    <name type="scientific">Streptomyces graminofaciens</name>
    <dbReference type="NCBI Taxonomy" id="68212"/>
    <lineage>
        <taxon>Bacteria</taxon>
        <taxon>Bacillati</taxon>
        <taxon>Actinomycetota</taxon>
        <taxon>Actinomycetes</taxon>
        <taxon>Kitasatosporales</taxon>
        <taxon>Streptomycetaceae</taxon>
        <taxon>Streptomyces</taxon>
    </lineage>
</organism>
<feature type="transmembrane region" description="Helical" evidence="1">
    <location>
        <begin position="234"/>
        <end position="258"/>
    </location>
</feature>